<feature type="domain" description="Peptidase C76" evidence="1">
    <location>
        <begin position="94"/>
        <end position="247"/>
    </location>
</feature>
<sequence length="522" mass="60121">MPSKGKRSKAAKIRWTKLDLSDPCLRDQESHSSIVEMEVCESECAQEVHSEPVVSFPCSSKCQVQEHSDSVMGISENHGMQEPCVPSEISVQASFHQGHHGYGRLRNKQCTCMALTFLAYHSELDDVRKDDLDQILKKGNSLYGTTIQQLKRRNVYQHQHLTMEEVPLRVNTEKYEYNVVKSPVLSGCVRATVDSDNQGWFVDLSTRLQCLNADVTHALFIVVPYCIALFRDKSGRYGLFDSHSRNKDGLPATGKGKAVMITFTHLSDMGARIYKLYELLLTDNRGPIDGLQYDFMPVSFQCARRLSDGLMSPPVQSDKPHNGKHVENKVKQMTKDATHTGFPASKHSPRSLDAKSSQGIWKDSKALSKLNAQQQQKLKTRHRNERRRGFKATKMSVINKRRTYITSRYRADADFKWKQKQYIIRKYATDANFNLKQKQYTTSKYATDANFNLKKKQYITRKYATDAGFNLKQKQYITRKYATNDDFKLKQKQYITRNMQQMRFQIEEEAIHTSNMQQMISN</sequence>
<protein>
    <submittedName>
        <fullName evidence="2">Replicase helicase endonuclease</fullName>
    </submittedName>
</protein>
<dbReference type="SUPFAM" id="SSF54001">
    <property type="entry name" value="Cysteine proteinases"/>
    <property type="match status" value="1"/>
</dbReference>
<dbReference type="GO" id="GO:0004386">
    <property type="term" value="F:helicase activity"/>
    <property type="evidence" value="ECO:0007669"/>
    <property type="project" value="UniProtKB-KW"/>
</dbReference>
<keyword evidence="2" id="KW-0378">Hydrolase</keyword>
<dbReference type="AlphaFoldDB" id="A0AAD1RA80"/>
<dbReference type="EMBL" id="OW240913">
    <property type="protein sequence ID" value="CAH2245719.1"/>
    <property type="molecule type" value="Genomic_DNA"/>
</dbReference>
<dbReference type="InterPro" id="IPR006928">
    <property type="entry name" value="Herpes_teg_USP"/>
</dbReference>
<keyword evidence="2" id="KW-0540">Nuclease</keyword>
<keyword evidence="2" id="KW-0255">Endonuclease</keyword>
<keyword evidence="2" id="KW-0547">Nucleotide-binding</keyword>
<organism evidence="2 3">
    <name type="scientific">Pelobates cultripes</name>
    <name type="common">Western spadefoot toad</name>
    <dbReference type="NCBI Taxonomy" id="61616"/>
    <lineage>
        <taxon>Eukaryota</taxon>
        <taxon>Metazoa</taxon>
        <taxon>Chordata</taxon>
        <taxon>Craniata</taxon>
        <taxon>Vertebrata</taxon>
        <taxon>Euteleostomi</taxon>
        <taxon>Amphibia</taxon>
        <taxon>Batrachia</taxon>
        <taxon>Anura</taxon>
        <taxon>Pelobatoidea</taxon>
        <taxon>Pelobatidae</taxon>
        <taxon>Pelobates</taxon>
    </lineage>
</organism>
<dbReference type="InterPro" id="IPR038765">
    <property type="entry name" value="Papain-like_cys_pep_sf"/>
</dbReference>
<evidence type="ECO:0000313" key="3">
    <source>
        <dbReference type="Proteomes" id="UP001295444"/>
    </source>
</evidence>
<keyword evidence="2" id="KW-0347">Helicase</keyword>
<accession>A0AAD1RA80</accession>
<dbReference type="Gene3D" id="3.90.70.120">
    <property type="match status" value="1"/>
</dbReference>
<evidence type="ECO:0000259" key="1">
    <source>
        <dbReference type="Pfam" id="PF04843"/>
    </source>
</evidence>
<dbReference type="GO" id="GO:0004519">
    <property type="term" value="F:endonuclease activity"/>
    <property type="evidence" value="ECO:0007669"/>
    <property type="project" value="UniProtKB-KW"/>
</dbReference>
<dbReference type="Proteomes" id="UP001295444">
    <property type="component" value="Chromosome 02"/>
</dbReference>
<reference evidence="2" key="1">
    <citation type="submission" date="2022-03" db="EMBL/GenBank/DDBJ databases">
        <authorList>
            <person name="Alioto T."/>
            <person name="Alioto T."/>
            <person name="Gomez Garrido J."/>
        </authorList>
    </citation>
    <scope>NUCLEOTIDE SEQUENCE</scope>
</reference>
<gene>
    <name evidence="2" type="ORF">PECUL_23A039352</name>
</gene>
<proteinExistence type="predicted"/>
<evidence type="ECO:0000313" key="2">
    <source>
        <dbReference type="EMBL" id="CAH2245719.1"/>
    </source>
</evidence>
<name>A0AAD1RA80_PELCU</name>
<keyword evidence="2" id="KW-0067">ATP-binding</keyword>
<dbReference type="Pfam" id="PF04843">
    <property type="entry name" value="Herpes_teg_N"/>
    <property type="match status" value="1"/>
</dbReference>
<keyword evidence="3" id="KW-1185">Reference proteome</keyword>